<evidence type="ECO:0000313" key="3">
    <source>
        <dbReference type="Proteomes" id="UP000284706"/>
    </source>
</evidence>
<keyword evidence="3" id="KW-1185">Reference proteome</keyword>
<proteinExistence type="predicted"/>
<organism evidence="2 3">
    <name type="scientific">Gymnopilus dilepis</name>
    <dbReference type="NCBI Taxonomy" id="231916"/>
    <lineage>
        <taxon>Eukaryota</taxon>
        <taxon>Fungi</taxon>
        <taxon>Dikarya</taxon>
        <taxon>Basidiomycota</taxon>
        <taxon>Agaricomycotina</taxon>
        <taxon>Agaricomycetes</taxon>
        <taxon>Agaricomycetidae</taxon>
        <taxon>Agaricales</taxon>
        <taxon>Agaricineae</taxon>
        <taxon>Hymenogastraceae</taxon>
        <taxon>Gymnopilus</taxon>
    </lineage>
</organism>
<evidence type="ECO:0000256" key="1">
    <source>
        <dbReference type="SAM" id="MobiDB-lite"/>
    </source>
</evidence>
<gene>
    <name evidence="2" type="ORF">CVT26_009505</name>
</gene>
<reference evidence="2 3" key="1">
    <citation type="journal article" date="2018" name="Evol. Lett.">
        <title>Horizontal gene cluster transfer increased hallucinogenic mushroom diversity.</title>
        <authorList>
            <person name="Reynolds H.T."/>
            <person name="Vijayakumar V."/>
            <person name="Gluck-Thaler E."/>
            <person name="Korotkin H.B."/>
            <person name="Matheny P.B."/>
            <person name="Slot J.C."/>
        </authorList>
    </citation>
    <scope>NUCLEOTIDE SEQUENCE [LARGE SCALE GENOMIC DNA]</scope>
    <source>
        <strain evidence="2 3">SRW20</strain>
    </source>
</reference>
<dbReference type="AlphaFoldDB" id="A0A409VJT8"/>
<dbReference type="OrthoDB" id="3052141at2759"/>
<accession>A0A409VJT8</accession>
<sequence length="520" mass="57154">MRKCRPCAELDDPNSTKGIHSLIELFARYKLPAKQDAIPQAGPPNLLYTMRWSLITSFFALLLLTSLVEGVFSYSEDVVLDSRARVRRSKRIAKLAPSSFRKTRSRAAAKLSPTGSSLKKTGNKLAAKLTAKSFKKSSSTYRKAALQGKTYTKAAGKVKTVRTPKKPPKDKDAEQRLASKLDHELEAQTVKHALHKGGISQLGSAAHTAVKDALNHSKNMAFVDKDINSKKGDATRSTLAGKKPSVRPDVKDYVKKTAESSLHTAKSIDNALKKQSYKHLECEVWRHAGSSPKERRGRGRTSQLLYTNQSIMRWSLITSFLTLLLLTSLVEGVFSYSEDVYLGKRGVVKSKKIAKLTSSSLKKSSSTYRKAALKGKTYTKAKAAGKVKAVRTPKKPPKGKDADHKLEAQTVKHALHKGGIKDTNKLGSKAHTAIKNTLNHPKNMAYVDKDINRKKGHATKSALAGKKPSVSSHVKDYVKKTAHSSLNTAKSIDNTLKKVSHIFRKSGAASLELLAWRERG</sequence>
<name>A0A409VJT8_9AGAR</name>
<feature type="compositionally biased region" description="Basic residues" evidence="1">
    <location>
        <begin position="384"/>
        <end position="397"/>
    </location>
</feature>
<protein>
    <submittedName>
        <fullName evidence="2">Uncharacterized protein</fullName>
    </submittedName>
</protein>
<dbReference type="EMBL" id="NHYE01005628">
    <property type="protein sequence ID" value="PPQ66532.1"/>
    <property type="molecule type" value="Genomic_DNA"/>
</dbReference>
<dbReference type="Proteomes" id="UP000284706">
    <property type="component" value="Unassembled WGS sequence"/>
</dbReference>
<evidence type="ECO:0000313" key="2">
    <source>
        <dbReference type="EMBL" id="PPQ66532.1"/>
    </source>
</evidence>
<feature type="region of interest" description="Disordered" evidence="1">
    <location>
        <begin position="155"/>
        <end position="175"/>
    </location>
</feature>
<dbReference type="InParanoid" id="A0A409VJT8"/>
<comment type="caution">
    <text evidence="2">The sequence shown here is derived from an EMBL/GenBank/DDBJ whole genome shotgun (WGS) entry which is preliminary data.</text>
</comment>
<feature type="region of interest" description="Disordered" evidence="1">
    <location>
        <begin position="384"/>
        <end position="403"/>
    </location>
</feature>